<comment type="subunit">
    <text evidence="5">Homodimer or homotetramer.</text>
</comment>
<dbReference type="Proteomes" id="UP000218172">
    <property type="component" value="Unassembled WGS sequence"/>
</dbReference>
<gene>
    <name evidence="5" type="primary">speE</name>
    <name evidence="8" type="ORF">COC19_03960</name>
</gene>
<feature type="transmembrane region" description="Helical" evidence="5">
    <location>
        <begin position="135"/>
        <end position="155"/>
    </location>
</feature>
<keyword evidence="5" id="KW-0472">Membrane</keyword>
<feature type="binding site" evidence="5">
    <location>
        <position position="270"/>
    </location>
    <ligand>
        <name>S-methyl-5'-thioadenosine</name>
        <dbReference type="ChEBI" id="CHEBI:17509"/>
    </ligand>
</feature>
<comment type="subcellular location">
    <subcellularLocation>
        <location evidence="5">Cell membrane</location>
        <topology evidence="5">Multi-pass membrane protein</topology>
    </subcellularLocation>
</comment>
<dbReference type="Gene3D" id="3.40.50.150">
    <property type="entry name" value="Vaccinia Virus protein VP39"/>
    <property type="match status" value="1"/>
</dbReference>
<keyword evidence="5" id="KW-1003">Cell membrane</keyword>
<feature type="binding site" evidence="5">
    <location>
        <begin position="392"/>
        <end position="393"/>
    </location>
    <ligand>
        <name>S-methyl-5'-thioadenosine</name>
        <dbReference type="ChEBI" id="CHEBI:17509"/>
    </ligand>
</feature>
<dbReference type="InterPro" id="IPR030374">
    <property type="entry name" value="PABS"/>
</dbReference>
<dbReference type="PROSITE" id="PS51006">
    <property type="entry name" value="PABS_2"/>
    <property type="match status" value="1"/>
</dbReference>
<keyword evidence="5" id="KW-0812">Transmembrane</keyword>
<feature type="active site" description="Proton acceptor" evidence="5 6">
    <location>
        <position position="413"/>
    </location>
</feature>
<feature type="transmembrane region" description="Helical" evidence="5">
    <location>
        <begin position="167"/>
        <end position="189"/>
    </location>
</feature>
<reference evidence="9" key="1">
    <citation type="submission" date="2017-08" db="EMBL/GenBank/DDBJ databases">
        <title>A dynamic microbial community with high functional redundancy inhabits the cold, oxic subseafloor aquifer.</title>
        <authorList>
            <person name="Tully B.J."/>
            <person name="Wheat C.G."/>
            <person name="Glazer B.T."/>
            <person name="Huber J.A."/>
        </authorList>
    </citation>
    <scope>NUCLEOTIDE SEQUENCE [LARGE SCALE GENOMIC DNA]</scope>
</reference>
<comment type="caution">
    <text evidence="5">Lacks conserved residue(s) required for the propagation of feature annotation.</text>
</comment>
<evidence type="ECO:0000256" key="3">
    <source>
        <dbReference type="ARBA" id="ARBA00023066"/>
    </source>
</evidence>
<dbReference type="SUPFAM" id="SSF53335">
    <property type="entry name" value="S-adenosyl-L-methionine-dependent methyltransferases"/>
    <property type="match status" value="1"/>
</dbReference>
<proteinExistence type="inferred from homology"/>
<evidence type="ECO:0000313" key="8">
    <source>
        <dbReference type="EMBL" id="PCH61856.1"/>
    </source>
</evidence>
<protein>
    <recommendedName>
        <fullName evidence="5">Polyamine aminopropyltransferase</fullName>
    </recommendedName>
    <alternativeName>
        <fullName evidence="5">Putrescine aminopropyltransferase</fullName>
        <shortName evidence="5">PAPT</shortName>
    </alternativeName>
    <alternativeName>
        <fullName evidence="5">Spermidine synthase</fullName>
        <shortName evidence="5">SPDS</shortName>
        <shortName evidence="5">SPDSY</shortName>
        <ecNumber evidence="5">2.5.1.16</ecNumber>
    </alternativeName>
</protein>
<feature type="transmembrane region" description="Helical" evidence="5">
    <location>
        <begin position="44"/>
        <end position="63"/>
    </location>
</feature>
<evidence type="ECO:0000259" key="7">
    <source>
        <dbReference type="PROSITE" id="PS51006"/>
    </source>
</evidence>
<dbReference type="UniPathway" id="UPA00248">
    <property type="reaction ID" value="UER00314"/>
</dbReference>
<dbReference type="PANTHER" id="PTHR43317">
    <property type="entry name" value="THERMOSPERMINE SYNTHASE ACAULIS5"/>
    <property type="match status" value="1"/>
</dbReference>
<feature type="transmembrane region" description="Helical" evidence="5">
    <location>
        <begin position="12"/>
        <end position="32"/>
    </location>
</feature>
<dbReference type="PROSITE" id="PS51257">
    <property type="entry name" value="PROKAR_LIPOPROTEIN"/>
    <property type="match status" value="1"/>
</dbReference>
<feature type="transmembrane region" description="Helical" evidence="5">
    <location>
        <begin position="195"/>
        <end position="214"/>
    </location>
</feature>
<feature type="domain" description="PABS" evidence="7">
    <location>
        <begin position="246"/>
        <end position="492"/>
    </location>
</feature>
<feature type="binding site" evidence="5">
    <location>
        <position position="420"/>
    </location>
    <ligand>
        <name>S-methyl-5'-thioadenosine</name>
        <dbReference type="ChEBI" id="CHEBI:17509"/>
    </ligand>
</feature>
<dbReference type="EMBL" id="NVQR01000054">
    <property type="protein sequence ID" value="PCH61856.1"/>
    <property type="molecule type" value="Genomic_DNA"/>
</dbReference>
<feature type="binding site" evidence="5">
    <location>
        <position position="306"/>
    </location>
    <ligand>
        <name>spermidine</name>
        <dbReference type="ChEBI" id="CHEBI:57834"/>
    </ligand>
</feature>
<feature type="binding site" evidence="5">
    <location>
        <position position="330"/>
    </location>
    <ligand>
        <name>spermidine</name>
        <dbReference type="ChEBI" id="CHEBI:57834"/>
    </ligand>
</feature>
<evidence type="ECO:0000256" key="5">
    <source>
        <dbReference type="HAMAP-Rule" id="MF_00198"/>
    </source>
</evidence>
<dbReference type="GO" id="GO:0004766">
    <property type="term" value="F:spermidine synthase activity"/>
    <property type="evidence" value="ECO:0007669"/>
    <property type="project" value="UniProtKB-UniRule"/>
</dbReference>
<dbReference type="Pfam" id="PF01564">
    <property type="entry name" value="Spermine_synth"/>
    <property type="match status" value="1"/>
</dbReference>
<keyword evidence="4 5" id="KW-0620">Polyamine biosynthesis</keyword>
<keyword evidence="5" id="KW-1133">Transmembrane helix</keyword>
<comment type="catalytic activity">
    <reaction evidence="5">
        <text>S-adenosyl 3-(methylsulfanyl)propylamine + putrescine = S-methyl-5'-thioadenosine + spermidine + H(+)</text>
        <dbReference type="Rhea" id="RHEA:12721"/>
        <dbReference type="ChEBI" id="CHEBI:15378"/>
        <dbReference type="ChEBI" id="CHEBI:17509"/>
        <dbReference type="ChEBI" id="CHEBI:57443"/>
        <dbReference type="ChEBI" id="CHEBI:57834"/>
        <dbReference type="ChEBI" id="CHEBI:326268"/>
        <dbReference type="EC" id="2.5.1.16"/>
    </reaction>
</comment>
<keyword evidence="3 5" id="KW-0745">Spermidine biosynthesis</keyword>
<dbReference type="GO" id="GO:0005886">
    <property type="term" value="C:plasma membrane"/>
    <property type="evidence" value="ECO:0007669"/>
    <property type="project" value="UniProtKB-SubCell"/>
</dbReference>
<comment type="function">
    <text evidence="5">Catalyzes the irreversible transfer of a propylamine group from the amino donor S-adenosylmethioninamine (decarboxy-AdoMet) to putrescine (1,4-diaminobutane) to yield spermidine.</text>
</comment>
<dbReference type="GO" id="GO:0008295">
    <property type="term" value="P:spermidine biosynthetic process"/>
    <property type="evidence" value="ECO:0007669"/>
    <property type="project" value="UniProtKB-UniRule"/>
</dbReference>
<evidence type="ECO:0000256" key="2">
    <source>
        <dbReference type="ARBA" id="ARBA00022679"/>
    </source>
</evidence>
<dbReference type="EC" id="2.5.1.16" evidence="5"/>
<dbReference type="HAMAP" id="MF_00198">
    <property type="entry name" value="Spermidine_synth"/>
    <property type="match status" value="1"/>
</dbReference>
<feature type="transmembrane region" description="Helical" evidence="5">
    <location>
        <begin position="75"/>
        <end position="102"/>
    </location>
</feature>
<dbReference type="InterPro" id="IPR029063">
    <property type="entry name" value="SAM-dependent_MTases_sf"/>
</dbReference>
<evidence type="ECO:0000256" key="1">
    <source>
        <dbReference type="ARBA" id="ARBA00007867"/>
    </source>
</evidence>
<dbReference type="CDD" id="cd02440">
    <property type="entry name" value="AdoMet_MTases"/>
    <property type="match status" value="1"/>
</dbReference>
<sequence length="569" mass="62600">MFNKSIVYRDWLLIGVMAIGAACGMIYEYLIAHYAGRILGSVDTAIYSMIGIMVVSMGIGAFYSRTIKCPYTGFALLEILIALIGGCSVLFMAALFSMAYVLPLQLQHSFGIDDSILIQGGAVFIFQQSAQAMPYITGLVLGTLIGMEIPFIARIREDVYAKKLENNVGTVYGADYIGAGVGAAIWVFICLQLPIILSAAYTALLNVILGMIFLAHFRSKIRKVKWLATINVGVALILISIAFNGVSWMNAMSNMLYEDSVVYSNNTPYQNLVITERIASNDKPSIINLYINGNLQFSSSDESLYHGMLVKPTLLASARQQDILIIGGGDGLAARDAFKLGAEKITLIDLDPDMIALFQGKSDVSEDWLNQRLLQLNENSLNDARLNIVYGDAFKIVEIFAAQQRYFDAIIVDLPDPNHPDLNKLYSDYFYAKLGLLLSADGVINVQSTSPYHSKKAFISIGKTMAQAGLTVQQYHTNVPSFGEWGWSIASKQGLAPLDRINQLASSIPPSVLEEAQGLSLEQINAAFVFSPLFFQDKGLININYLGEPVVYNYHAEGWRIDKGIYYAE</sequence>
<accession>A0A2A4MQH3</accession>
<comment type="pathway">
    <text evidence="5">Amine and polyamine biosynthesis; spermidine biosynthesis; spermidine from putrescine: step 1/1.</text>
</comment>
<evidence type="ECO:0000256" key="6">
    <source>
        <dbReference type="PROSITE-ProRule" id="PRU00354"/>
    </source>
</evidence>
<dbReference type="PANTHER" id="PTHR43317:SF11">
    <property type="entry name" value="POLYAMINE AMINOPROPYLTRANSFERASE 2"/>
    <property type="match status" value="1"/>
</dbReference>
<dbReference type="InterPro" id="IPR001045">
    <property type="entry name" value="Spermi_synthase"/>
</dbReference>
<dbReference type="NCBIfam" id="NF002956">
    <property type="entry name" value="PRK03612.1"/>
    <property type="match status" value="1"/>
</dbReference>
<evidence type="ECO:0000256" key="4">
    <source>
        <dbReference type="ARBA" id="ARBA00023115"/>
    </source>
</evidence>
<comment type="caution">
    <text evidence="8">The sequence shown here is derived from an EMBL/GenBank/DDBJ whole genome shotgun (WGS) entry which is preliminary data.</text>
</comment>
<name>A0A2A4MQH3_9GAMM</name>
<keyword evidence="2 5" id="KW-0808">Transferase</keyword>
<organism evidence="8 9">
    <name type="scientific">SAR86 cluster bacterium</name>
    <dbReference type="NCBI Taxonomy" id="2030880"/>
    <lineage>
        <taxon>Bacteria</taxon>
        <taxon>Pseudomonadati</taxon>
        <taxon>Pseudomonadota</taxon>
        <taxon>Gammaproteobacteria</taxon>
        <taxon>SAR86 cluster</taxon>
    </lineage>
</organism>
<feature type="transmembrane region" description="Helical" evidence="5">
    <location>
        <begin position="226"/>
        <end position="249"/>
    </location>
</feature>
<feature type="binding site" evidence="5">
    <location>
        <position position="349"/>
    </location>
    <ligand>
        <name>S-methyl-5'-thioadenosine</name>
        <dbReference type="ChEBI" id="CHEBI:17509"/>
    </ligand>
</feature>
<dbReference type="AlphaFoldDB" id="A0A2A4MQH3"/>
<evidence type="ECO:0000313" key="9">
    <source>
        <dbReference type="Proteomes" id="UP000218172"/>
    </source>
</evidence>
<comment type="similarity">
    <text evidence="1 5">Belongs to the spermidine/spermine synthase family.</text>
</comment>